<reference evidence="3" key="1">
    <citation type="submission" date="2016-11" db="EMBL/GenBank/DDBJ databases">
        <authorList>
            <person name="Varghese N."/>
            <person name="Submissions S."/>
        </authorList>
    </citation>
    <scope>NUCLEOTIDE SEQUENCE [LARGE SCALE GENOMIC DNA]</scope>
    <source>
        <strain evidence="3">DSM 17539</strain>
    </source>
</reference>
<evidence type="ECO:0000313" key="2">
    <source>
        <dbReference type="EMBL" id="SHG07922.1"/>
    </source>
</evidence>
<dbReference type="EMBL" id="FQUX01000012">
    <property type="protein sequence ID" value="SHG07922.1"/>
    <property type="molecule type" value="Genomic_DNA"/>
</dbReference>
<evidence type="ECO:0000313" key="3">
    <source>
        <dbReference type="Proteomes" id="UP000184406"/>
    </source>
</evidence>
<dbReference type="Proteomes" id="UP000184406">
    <property type="component" value="Unassembled WGS sequence"/>
</dbReference>
<sequence>MRQVKLVLLSWLLGCFFITAQNKQILYDFTEIPQALMVNPGMSTDFQWYAGIPVLSGISFQAGSSGLTVNDLFADDGVDFNVKVRELAIYGMSTRDELSGTYQVELLNGGFRGRNRDNFYSFGIYNEGDAIGYWFKDYAILAFEGNANQLGRKFDLEHLKTRGEMLNVFHFGLNKRVDGALTIGGRAKIYSSAFNFSSTKNKGYFVTNEGQNNLLANTLDADLELRSSGLNEIEDALDNDTSLLPGILTRRLFFGGDLGFGIDLGFTYKLNKQTVITGSLLDLGFVYSSTDVKNYTIKGNATVEGIEVILPDAFSNSNADFWQDLVDEVDALVPHGTNDKSYIYFRPTKLYGSLRYNWGEPSNPSMDCDCNYIVSKRKDYTKYANGVGGQLYMINRPRGPQAALTAFYLRRFGRALALKTTYTVDKFSWSNIGLGLNLQAGPLNFYVMADNLLAYRNLADSHYSSFQLGLNIISWGKK</sequence>
<dbReference type="Pfam" id="PF18990">
    <property type="entry name" value="DUF5723"/>
    <property type="match status" value="1"/>
</dbReference>
<dbReference type="OrthoDB" id="975426at2"/>
<proteinExistence type="predicted"/>
<name>A0A1M5GWW0_9FLAO</name>
<dbReference type="InterPro" id="IPR043781">
    <property type="entry name" value="DUF5723"/>
</dbReference>
<protein>
    <recommendedName>
        <fullName evidence="1">DUF5723 domain-containing protein</fullName>
    </recommendedName>
</protein>
<accession>A0A1M5GWW0</accession>
<dbReference type="AlphaFoldDB" id="A0A1M5GWW0"/>
<organism evidence="2 3">
    <name type="scientific">Arenibacter palladensis</name>
    <dbReference type="NCBI Taxonomy" id="237373"/>
    <lineage>
        <taxon>Bacteria</taxon>
        <taxon>Pseudomonadati</taxon>
        <taxon>Bacteroidota</taxon>
        <taxon>Flavobacteriia</taxon>
        <taxon>Flavobacteriales</taxon>
        <taxon>Flavobacteriaceae</taxon>
        <taxon>Arenibacter</taxon>
    </lineage>
</organism>
<dbReference type="RefSeq" id="WP_072865379.1">
    <property type="nucleotide sequence ID" value="NZ_FQUX01000012.1"/>
</dbReference>
<gene>
    <name evidence="2" type="ORF">SAMN03080594_11247</name>
</gene>
<keyword evidence="3" id="KW-1185">Reference proteome</keyword>
<evidence type="ECO:0000259" key="1">
    <source>
        <dbReference type="Pfam" id="PF18990"/>
    </source>
</evidence>
<feature type="domain" description="DUF5723" evidence="1">
    <location>
        <begin position="40"/>
        <end position="450"/>
    </location>
</feature>